<dbReference type="STRING" id="1121942.SAMN02745148_01198"/>
<evidence type="ECO:0000313" key="2">
    <source>
        <dbReference type="EMBL" id="SHE80327.1"/>
    </source>
</evidence>
<evidence type="ECO:0008006" key="4">
    <source>
        <dbReference type="Google" id="ProtNLM"/>
    </source>
</evidence>
<sequence length="225" mass="23277">MKTTMRLMSAITLAALVGGCATSGSDPVPPAYDTSRGDGVPPADGFYLAEEASEERYTYQALMSNMLATAGTALLLSSNAGLGLSLGKSFGLGLAASMLEPSPEEEAGADSSRIPTAQAMTPEEMQAYVRASMQQAGRQALMTLGVSDQAIEQGLRYQSAYAQISGSTFVVSEQEGCLKRVGSDGSTACVLKLQFEAPVQGGPRARPLFAGNQGGVYQAPGDFGL</sequence>
<name>A0A1M4WGL9_9GAMM</name>
<dbReference type="OrthoDB" id="6183395at2"/>
<reference evidence="2 3" key="1">
    <citation type="submission" date="2016-11" db="EMBL/GenBank/DDBJ databases">
        <authorList>
            <person name="Jaros S."/>
            <person name="Januszkiewicz K."/>
            <person name="Wedrychowicz H."/>
        </authorList>
    </citation>
    <scope>NUCLEOTIDE SEQUENCE [LARGE SCALE GENOMIC DNA]</scope>
    <source>
        <strain evidence="2 3">DSM 19980</strain>
    </source>
</reference>
<dbReference type="AlphaFoldDB" id="A0A1M4WGL9"/>
<accession>A0A1M4WGL9</accession>
<protein>
    <recommendedName>
        <fullName evidence="4">Lipoprotein</fullName>
    </recommendedName>
</protein>
<evidence type="ECO:0000256" key="1">
    <source>
        <dbReference type="SAM" id="SignalP"/>
    </source>
</evidence>
<feature type="signal peptide" evidence="1">
    <location>
        <begin position="1"/>
        <end position="23"/>
    </location>
</feature>
<keyword evidence="3" id="KW-1185">Reference proteome</keyword>
<proteinExistence type="predicted"/>
<dbReference type="PROSITE" id="PS51257">
    <property type="entry name" value="PROKAR_LIPOPROTEIN"/>
    <property type="match status" value="1"/>
</dbReference>
<organism evidence="2 3">
    <name type="scientific">Modicisalibacter ilicicola DSM 19980</name>
    <dbReference type="NCBI Taxonomy" id="1121942"/>
    <lineage>
        <taxon>Bacteria</taxon>
        <taxon>Pseudomonadati</taxon>
        <taxon>Pseudomonadota</taxon>
        <taxon>Gammaproteobacteria</taxon>
        <taxon>Oceanospirillales</taxon>
        <taxon>Halomonadaceae</taxon>
        <taxon>Modicisalibacter</taxon>
    </lineage>
</organism>
<evidence type="ECO:0000313" key="3">
    <source>
        <dbReference type="Proteomes" id="UP000184346"/>
    </source>
</evidence>
<feature type="chain" id="PRO_5012431723" description="Lipoprotein" evidence="1">
    <location>
        <begin position="24"/>
        <end position="225"/>
    </location>
</feature>
<gene>
    <name evidence="2" type="ORF">SAMN02745148_01198</name>
</gene>
<dbReference type="RefSeq" id="WP_139249061.1">
    <property type="nucleotide sequence ID" value="NZ_FQUJ01000004.1"/>
</dbReference>
<dbReference type="EMBL" id="FQUJ01000004">
    <property type="protein sequence ID" value="SHE80327.1"/>
    <property type="molecule type" value="Genomic_DNA"/>
</dbReference>
<keyword evidence="1" id="KW-0732">Signal</keyword>
<dbReference type="Proteomes" id="UP000184346">
    <property type="component" value="Unassembled WGS sequence"/>
</dbReference>